<sequence>MGDGFVLHGDKAIKASKLTTHHELFTKNNVTAYEEISNHSYRCRPSRLPRPIKISLFVYLEHFSTRRSDVSIDSVFRTSMYTDIAEEYESDLKALIVSAFREGCQAWINTLLFLETSFLTATKLILKPLMRPRFGTREVGWSMIDALVEIVTASWGWMRHDEDIRKALRQKFYRAERACVEQEVEWLTELWEARLRLWEPFVGGWVPR</sequence>
<evidence type="ECO:0000313" key="2">
    <source>
        <dbReference type="Proteomes" id="UP000799291"/>
    </source>
</evidence>
<proteinExistence type="predicted"/>
<gene>
    <name evidence="1" type="ORF">K458DRAFT_428056</name>
</gene>
<accession>A0A6G1JE21</accession>
<organism evidence="1 2">
    <name type="scientific">Lentithecium fluviatile CBS 122367</name>
    <dbReference type="NCBI Taxonomy" id="1168545"/>
    <lineage>
        <taxon>Eukaryota</taxon>
        <taxon>Fungi</taxon>
        <taxon>Dikarya</taxon>
        <taxon>Ascomycota</taxon>
        <taxon>Pezizomycotina</taxon>
        <taxon>Dothideomycetes</taxon>
        <taxon>Pleosporomycetidae</taxon>
        <taxon>Pleosporales</taxon>
        <taxon>Massarineae</taxon>
        <taxon>Lentitheciaceae</taxon>
        <taxon>Lentithecium</taxon>
    </lineage>
</organism>
<evidence type="ECO:0000313" key="1">
    <source>
        <dbReference type="EMBL" id="KAF2688481.1"/>
    </source>
</evidence>
<keyword evidence="2" id="KW-1185">Reference proteome</keyword>
<name>A0A6G1JE21_9PLEO</name>
<dbReference type="AlphaFoldDB" id="A0A6G1JE21"/>
<protein>
    <submittedName>
        <fullName evidence="1">Uncharacterized protein</fullName>
    </submittedName>
</protein>
<dbReference type="Proteomes" id="UP000799291">
    <property type="component" value="Unassembled WGS sequence"/>
</dbReference>
<reference evidence="1" key="1">
    <citation type="journal article" date="2020" name="Stud. Mycol.">
        <title>101 Dothideomycetes genomes: a test case for predicting lifestyles and emergence of pathogens.</title>
        <authorList>
            <person name="Haridas S."/>
            <person name="Albert R."/>
            <person name="Binder M."/>
            <person name="Bloem J."/>
            <person name="Labutti K."/>
            <person name="Salamov A."/>
            <person name="Andreopoulos B."/>
            <person name="Baker S."/>
            <person name="Barry K."/>
            <person name="Bills G."/>
            <person name="Bluhm B."/>
            <person name="Cannon C."/>
            <person name="Castanera R."/>
            <person name="Culley D."/>
            <person name="Daum C."/>
            <person name="Ezra D."/>
            <person name="Gonzalez J."/>
            <person name="Henrissat B."/>
            <person name="Kuo A."/>
            <person name="Liang C."/>
            <person name="Lipzen A."/>
            <person name="Lutzoni F."/>
            <person name="Magnuson J."/>
            <person name="Mondo S."/>
            <person name="Nolan M."/>
            <person name="Ohm R."/>
            <person name="Pangilinan J."/>
            <person name="Park H.-J."/>
            <person name="Ramirez L."/>
            <person name="Alfaro M."/>
            <person name="Sun H."/>
            <person name="Tritt A."/>
            <person name="Yoshinaga Y."/>
            <person name="Zwiers L.-H."/>
            <person name="Turgeon B."/>
            <person name="Goodwin S."/>
            <person name="Spatafora J."/>
            <person name="Crous P."/>
            <person name="Grigoriev I."/>
        </authorList>
    </citation>
    <scope>NUCLEOTIDE SEQUENCE</scope>
    <source>
        <strain evidence="1">CBS 122367</strain>
    </source>
</reference>
<dbReference type="EMBL" id="MU005573">
    <property type="protein sequence ID" value="KAF2688481.1"/>
    <property type="molecule type" value="Genomic_DNA"/>
</dbReference>
<dbReference type="OrthoDB" id="3792655at2759"/>